<dbReference type="OrthoDB" id="8966078at2"/>
<gene>
    <name evidence="1" type="ORF">A9Y76_06690</name>
</gene>
<keyword evidence="2" id="KW-1185">Reference proteome</keyword>
<dbReference type="RefSeq" id="WP_064802903.1">
    <property type="nucleotide sequence ID" value="NZ_CP016022.1"/>
</dbReference>
<dbReference type="EMBL" id="CP016022">
    <property type="protein sequence ID" value="ANJ72169.1"/>
    <property type="molecule type" value="Genomic_DNA"/>
</dbReference>
<evidence type="ECO:0000313" key="1">
    <source>
        <dbReference type="EMBL" id="ANJ72169.1"/>
    </source>
</evidence>
<evidence type="ECO:0000313" key="2">
    <source>
        <dbReference type="Proteomes" id="UP000078572"/>
    </source>
</evidence>
<reference evidence="2" key="1">
    <citation type="submission" date="2016-06" db="EMBL/GenBank/DDBJ databases">
        <authorList>
            <person name="Xu Y."/>
            <person name="Nagy A."/>
            <person name="Yan X."/>
            <person name="Kim S.W."/>
            <person name="Haley B."/>
            <person name="Liu N.T."/>
            <person name="Nou X."/>
        </authorList>
    </citation>
    <scope>NUCLEOTIDE SEQUENCE [LARGE SCALE GENOMIC DNA]</scope>
    <source>
        <strain evidence="2">ATCC 49129</strain>
    </source>
</reference>
<protein>
    <submittedName>
        <fullName evidence="1">Uncharacterized protein</fullName>
    </submittedName>
</protein>
<dbReference type="Proteomes" id="UP000078572">
    <property type="component" value="Chromosome 1"/>
</dbReference>
<dbReference type="AlphaFoldDB" id="A0A191ZVN7"/>
<proteinExistence type="predicted"/>
<dbReference type="GeneID" id="61525707"/>
<accession>A0A191ZVN7</accession>
<sequence length="93" mass="10498">MTATESLQTLRDALDRHAQSPDIPRLLKYWRDEATLAPLAVLPPAYDQVRRSMLQRLDMAVSFSEESCSFSPASLLAEMRLWADKAEAKLSSM</sequence>
<organism evidence="1 2">
    <name type="scientific">Ralstonia insidiosa</name>
    <dbReference type="NCBI Taxonomy" id="190721"/>
    <lineage>
        <taxon>Bacteria</taxon>
        <taxon>Pseudomonadati</taxon>
        <taxon>Pseudomonadota</taxon>
        <taxon>Betaproteobacteria</taxon>
        <taxon>Burkholderiales</taxon>
        <taxon>Burkholderiaceae</taxon>
        <taxon>Ralstonia</taxon>
    </lineage>
</organism>
<dbReference type="STRING" id="190721.ACS15_1548"/>
<name>A0A191ZVN7_9RALS</name>